<feature type="transmembrane region" description="Helical" evidence="1">
    <location>
        <begin position="128"/>
        <end position="148"/>
    </location>
</feature>
<reference evidence="2 3" key="1">
    <citation type="submission" date="2018-02" db="EMBL/GenBank/DDBJ databases">
        <title>Complete genome of Nitrosopumilus cobalaminigenes HCA1.</title>
        <authorList>
            <person name="Qin W."/>
            <person name="Zheng Y."/>
            <person name="Stahl D.A."/>
        </authorList>
    </citation>
    <scope>NUCLEOTIDE SEQUENCE [LARGE SCALE GENOMIC DNA]</scope>
    <source>
        <strain evidence="2 3">HCA1</strain>
    </source>
</reference>
<dbReference type="OrthoDB" id="11967at2157"/>
<keyword evidence="1" id="KW-0472">Membrane</keyword>
<evidence type="ECO:0008006" key="4">
    <source>
        <dbReference type="Google" id="ProtNLM"/>
    </source>
</evidence>
<dbReference type="Proteomes" id="UP000509771">
    <property type="component" value="Chromosome"/>
</dbReference>
<evidence type="ECO:0000313" key="3">
    <source>
        <dbReference type="Proteomes" id="UP000509771"/>
    </source>
</evidence>
<evidence type="ECO:0000313" key="2">
    <source>
        <dbReference type="EMBL" id="QLH03742.1"/>
    </source>
</evidence>
<feature type="transmembrane region" description="Helical" evidence="1">
    <location>
        <begin position="6"/>
        <end position="24"/>
    </location>
</feature>
<name>A0A7D5R7S4_9ARCH</name>
<dbReference type="AlphaFoldDB" id="A0A7D5R7S4"/>
<keyword evidence="1" id="KW-0812">Transmembrane</keyword>
<keyword evidence="1" id="KW-1133">Transmembrane helix</keyword>
<keyword evidence="3" id="KW-1185">Reference proteome</keyword>
<protein>
    <recommendedName>
        <fullName evidence="4">GOLD domain-containing protein</fullName>
    </recommendedName>
</protein>
<dbReference type="KEGG" id="ncl:C5F47_00845"/>
<sequence length="163" mass="18780">MKISPFKIGLVLVIVGMVWTAFIFDETEKKYDSIILKESNSFETKSEFFGADIGYFKLYMPEFSGEEIFVQILDPKENIIQEQMVQTKMSVAYFDFIEDGEYTIKITNIAKNSIDMQIEFGNTNSQKMYPSGILILVGAIVMMIISYLKIKNYNIEQPEENIS</sequence>
<accession>A0A7D5R7S4</accession>
<organism evidence="2 3">
    <name type="scientific">Nitrosopumilus cobalaminigenes</name>
    <dbReference type="NCBI Taxonomy" id="1470066"/>
    <lineage>
        <taxon>Archaea</taxon>
        <taxon>Nitrososphaerota</taxon>
        <taxon>Nitrososphaeria</taxon>
        <taxon>Nitrosopumilales</taxon>
        <taxon>Nitrosopumilaceae</taxon>
        <taxon>Nitrosopumilus</taxon>
    </lineage>
</organism>
<proteinExistence type="predicted"/>
<dbReference type="EMBL" id="CP026993">
    <property type="protein sequence ID" value="QLH03742.1"/>
    <property type="molecule type" value="Genomic_DNA"/>
</dbReference>
<gene>
    <name evidence="2" type="ORF">C5F47_00845</name>
</gene>
<evidence type="ECO:0000256" key="1">
    <source>
        <dbReference type="SAM" id="Phobius"/>
    </source>
</evidence>